<keyword evidence="3" id="KW-0547">Nucleotide-binding</keyword>
<sequence>MVVCPICDRGVKASEINNHIDSGCKTFLVDETARDAASPSPPNGTPNNPQSQPPSSTQKKRSASAFFQTPAAKRQLIANERASTPQTNENAGTKAGVKRSYDEGPGYNSFPTETKADINGTGGAQKDGTAASAAEANNDVMGPLAKRTKTNRSAPLAERMRPHSLDDVFGQDLVGPNGVLRSLIETDRVPSMILWGGSGTGKTTIARCIARRVGSRFIELNATSSGVAECKKIFAEAANELALTGRKTIMFCDEIHRFSKAQQDVFLKPVEAGTITLIGATTENPSFRVQAALLSRCRTFTLQSLTQEDIQRILMRAIQQEIEQEGLELSPLIDEELLTYLSAFADGDARTALNLLELALSLTNRPAAEDGPSEPLTKEAIKAALTKTLVYDRAGDQHYDTISAFHKSVRGSDADAALYYLARMLQSGEDPLFIARRMVVIASEDVGLADNTLLPLATATYTATQQIGMPEARIPLAHCAVALCLAPKSTRAYRGLNNAFSALQEPGVAGLPVPVHLRNAPTRMMREMGYGKEYKYPPNYRDGKVRQDYLPEALVGRRFLEERDLGTEVDPDVDMVEG</sequence>
<dbReference type="Gene3D" id="3.40.50.300">
    <property type="entry name" value="P-loop containing nucleotide triphosphate hydrolases"/>
    <property type="match status" value="1"/>
</dbReference>
<dbReference type="EMBL" id="BAAFSV010000002">
    <property type="protein sequence ID" value="GAB1312676.1"/>
    <property type="molecule type" value="Genomic_DNA"/>
</dbReference>
<feature type="region of interest" description="Disordered" evidence="9">
    <location>
        <begin position="34"/>
        <end position="65"/>
    </location>
</feature>
<dbReference type="SMART" id="SM00382">
    <property type="entry name" value="AAA"/>
    <property type="match status" value="1"/>
</dbReference>
<feature type="domain" description="AAA+ ATPase" evidence="10">
    <location>
        <begin position="188"/>
        <end position="305"/>
    </location>
</feature>
<proteinExistence type="inferred from homology"/>
<dbReference type="InterPro" id="IPR008921">
    <property type="entry name" value="DNA_pol3_clamp-load_cplx_C"/>
</dbReference>
<dbReference type="Gene3D" id="1.20.272.10">
    <property type="match status" value="1"/>
</dbReference>
<keyword evidence="6" id="KW-0862">Zinc</keyword>
<evidence type="ECO:0000256" key="3">
    <source>
        <dbReference type="ARBA" id="ARBA00022741"/>
    </source>
</evidence>
<evidence type="ECO:0000256" key="6">
    <source>
        <dbReference type="ARBA" id="ARBA00022833"/>
    </source>
</evidence>
<feature type="compositionally biased region" description="Polar residues" evidence="9">
    <location>
        <begin position="81"/>
        <end position="91"/>
    </location>
</feature>
<feature type="compositionally biased region" description="Low complexity" evidence="9">
    <location>
        <begin position="45"/>
        <end position="57"/>
    </location>
</feature>
<evidence type="ECO:0000259" key="11">
    <source>
        <dbReference type="SMART" id="SM00734"/>
    </source>
</evidence>
<evidence type="ECO:0000256" key="5">
    <source>
        <dbReference type="ARBA" id="ARBA00022771"/>
    </source>
</evidence>
<keyword evidence="7" id="KW-0067">ATP-binding</keyword>
<dbReference type="InterPro" id="IPR021886">
    <property type="entry name" value="MgsA_C"/>
</dbReference>
<keyword evidence="4" id="KW-0227">DNA damage</keyword>
<gene>
    <name evidence="12" type="primary">MGS1</name>
    <name evidence="12" type="ORF">MFIFM68171_02886</name>
</gene>
<keyword evidence="2" id="KW-0479">Metal-binding</keyword>
<dbReference type="Pfam" id="PF00004">
    <property type="entry name" value="AAA"/>
    <property type="match status" value="1"/>
</dbReference>
<evidence type="ECO:0000256" key="8">
    <source>
        <dbReference type="ARBA" id="ARBA00023204"/>
    </source>
</evidence>
<name>A0ABQ0G4I4_9PEZI</name>
<dbReference type="PANTHER" id="PTHR13779:SF7">
    <property type="entry name" value="ATPASE WRNIP1"/>
    <property type="match status" value="1"/>
</dbReference>
<evidence type="ECO:0000256" key="1">
    <source>
        <dbReference type="ARBA" id="ARBA00008959"/>
    </source>
</evidence>
<dbReference type="InterPro" id="IPR027417">
    <property type="entry name" value="P-loop_NTPase"/>
</dbReference>
<comment type="similarity">
    <text evidence="1">Belongs to the AAA ATPase family. RarA/MGS1/WRNIP1 subfamily.</text>
</comment>
<dbReference type="Pfam" id="PF16193">
    <property type="entry name" value="AAA_assoc_2"/>
    <property type="match status" value="1"/>
</dbReference>
<organism evidence="12 13">
    <name type="scientific">Madurella fahalii</name>
    <dbReference type="NCBI Taxonomy" id="1157608"/>
    <lineage>
        <taxon>Eukaryota</taxon>
        <taxon>Fungi</taxon>
        <taxon>Dikarya</taxon>
        <taxon>Ascomycota</taxon>
        <taxon>Pezizomycotina</taxon>
        <taxon>Sordariomycetes</taxon>
        <taxon>Sordariomycetidae</taxon>
        <taxon>Sordariales</taxon>
        <taxon>Sordariales incertae sedis</taxon>
        <taxon>Madurella</taxon>
    </lineage>
</organism>
<dbReference type="Pfam" id="PF12002">
    <property type="entry name" value="MgsA_C"/>
    <property type="match status" value="1"/>
</dbReference>
<evidence type="ECO:0000256" key="7">
    <source>
        <dbReference type="ARBA" id="ARBA00022840"/>
    </source>
</evidence>
<dbReference type="SUPFAM" id="SSF52540">
    <property type="entry name" value="P-loop containing nucleoside triphosphate hydrolases"/>
    <property type="match status" value="1"/>
</dbReference>
<dbReference type="SUPFAM" id="SSF48019">
    <property type="entry name" value="post-AAA+ oligomerization domain-like"/>
    <property type="match status" value="1"/>
</dbReference>
<dbReference type="InterPro" id="IPR006642">
    <property type="entry name" value="Rad18_UBZ4"/>
</dbReference>
<evidence type="ECO:0000313" key="12">
    <source>
        <dbReference type="EMBL" id="GAB1312676.1"/>
    </source>
</evidence>
<evidence type="ECO:0000256" key="9">
    <source>
        <dbReference type="SAM" id="MobiDB-lite"/>
    </source>
</evidence>
<feature type="domain" description="UBZ4-type" evidence="11">
    <location>
        <begin position="1"/>
        <end position="25"/>
    </location>
</feature>
<reference evidence="12 13" key="1">
    <citation type="submission" date="2024-09" db="EMBL/GenBank/DDBJ databases">
        <title>Itraconazole resistance in Madurella fahalii resulting from another homologue of gene encoding cytochrome P450 14-alpha sterol demethylase (CYP51).</title>
        <authorList>
            <person name="Yoshioka I."/>
            <person name="Fahal A.H."/>
            <person name="Kaneko S."/>
            <person name="Yaguchi T."/>
        </authorList>
    </citation>
    <scope>NUCLEOTIDE SEQUENCE [LARGE SCALE GENOMIC DNA]</scope>
    <source>
        <strain evidence="12 13">IFM 68171</strain>
    </source>
</reference>
<evidence type="ECO:0000259" key="10">
    <source>
        <dbReference type="SMART" id="SM00382"/>
    </source>
</evidence>
<protein>
    <submittedName>
        <fullName evidence="12">DNA-dependent ATPase mgs1</fullName>
    </submittedName>
</protein>
<evidence type="ECO:0000256" key="2">
    <source>
        <dbReference type="ARBA" id="ARBA00022723"/>
    </source>
</evidence>
<keyword evidence="13" id="KW-1185">Reference proteome</keyword>
<dbReference type="GeneID" id="98173631"/>
<comment type="caution">
    <text evidence="12">The sequence shown here is derived from an EMBL/GenBank/DDBJ whole genome shotgun (WGS) entry which is preliminary data.</text>
</comment>
<dbReference type="CDD" id="cd00009">
    <property type="entry name" value="AAA"/>
    <property type="match status" value="1"/>
</dbReference>
<feature type="region of interest" description="Disordered" evidence="9">
    <location>
        <begin position="78"/>
        <end position="141"/>
    </location>
</feature>
<keyword evidence="8" id="KW-0234">DNA repair</keyword>
<dbReference type="Gene3D" id="1.10.3710.10">
    <property type="entry name" value="DNA polymerase III clamp loader subunits, C-terminal domain"/>
    <property type="match status" value="1"/>
</dbReference>
<accession>A0ABQ0G4I4</accession>
<dbReference type="RefSeq" id="XP_070914409.1">
    <property type="nucleotide sequence ID" value="XM_071058308.1"/>
</dbReference>
<dbReference type="InterPro" id="IPR003593">
    <property type="entry name" value="AAA+_ATPase"/>
</dbReference>
<evidence type="ECO:0000256" key="4">
    <source>
        <dbReference type="ARBA" id="ARBA00022763"/>
    </source>
</evidence>
<dbReference type="InterPro" id="IPR032423">
    <property type="entry name" value="AAA_assoc_2"/>
</dbReference>
<evidence type="ECO:0000313" key="13">
    <source>
        <dbReference type="Proteomes" id="UP001628179"/>
    </source>
</evidence>
<dbReference type="SMART" id="SM00734">
    <property type="entry name" value="ZnF_Rad18"/>
    <property type="match status" value="1"/>
</dbReference>
<keyword evidence="5" id="KW-0863">Zinc-finger</keyword>
<dbReference type="InterPro" id="IPR051314">
    <property type="entry name" value="AAA_ATPase_RarA/MGS1/WRNIP1"/>
</dbReference>
<dbReference type="PANTHER" id="PTHR13779">
    <property type="entry name" value="WERNER HELICASE-INTERACTING PROTEIN 1 FAMILY MEMBER"/>
    <property type="match status" value="1"/>
</dbReference>
<dbReference type="InterPro" id="IPR003959">
    <property type="entry name" value="ATPase_AAA_core"/>
</dbReference>
<dbReference type="CDD" id="cd18139">
    <property type="entry name" value="HLD_clamp_RarA"/>
    <property type="match status" value="1"/>
</dbReference>
<dbReference type="Gene3D" id="1.10.8.60">
    <property type="match status" value="1"/>
</dbReference>
<dbReference type="Proteomes" id="UP001628179">
    <property type="component" value="Unassembled WGS sequence"/>
</dbReference>